<feature type="compositionally biased region" description="Basic and acidic residues" evidence="4">
    <location>
        <begin position="866"/>
        <end position="879"/>
    </location>
</feature>
<feature type="compositionally biased region" description="Polar residues" evidence="4">
    <location>
        <begin position="920"/>
        <end position="940"/>
    </location>
</feature>
<dbReference type="InterPro" id="IPR045243">
    <property type="entry name" value="Rna14-like"/>
</dbReference>
<evidence type="ECO:0000256" key="1">
    <source>
        <dbReference type="ARBA" id="ARBA00022737"/>
    </source>
</evidence>
<dbReference type="EMBL" id="CP143784">
    <property type="protein sequence ID" value="WVN85315.1"/>
    <property type="molecule type" value="Genomic_DNA"/>
</dbReference>
<keyword evidence="2 3" id="KW-0539">Nucleus</keyword>
<keyword evidence="7" id="KW-1185">Reference proteome</keyword>
<proteinExistence type="predicted"/>
<dbReference type="InterPro" id="IPR008847">
    <property type="entry name" value="Suf"/>
</dbReference>
<evidence type="ECO:0000313" key="6">
    <source>
        <dbReference type="EMBL" id="WVN85315.1"/>
    </source>
</evidence>
<reference evidence="6" key="2">
    <citation type="journal article" date="2022" name="Elife">
        <title>Obligate sexual reproduction of a homothallic fungus closely related to the Cryptococcus pathogenic species complex.</title>
        <authorList>
            <person name="Passer A.R."/>
            <person name="Clancey S.A."/>
            <person name="Shea T."/>
            <person name="David-Palma M."/>
            <person name="Averette A.F."/>
            <person name="Boekhout T."/>
            <person name="Porcel B.M."/>
            <person name="Nowrousian M."/>
            <person name="Cuomo C.A."/>
            <person name="Sun S."/>
            <person name="Heitman J."/>
            <person name="Coelho M.A."/>
        </authorList>
    </citation>
    <scope>NUCLEOTIDE SEQUENCE</scope>
    <source>
        <strain evidence="6">CBS 7841</strain>
    </source>
</reference>
<keyword evidence="3" id="KW-0963">Cytoplasm</keyword>
<dbReference type="GO" id="GO:0003729">
    <property type="term" value="F:mRNA binding"/>
    <property type="evidence" value="ECO:0007669"/>
    <property type="project" value="TreeGrafter"/>
</dbReference>
<reference evidence="6" key="3">
    <citation type="submission" date="2024-01" db="EMBL/GenBank/DDBJ databases">
        <authorList>
            <person name="Coelho M.A."/>
            <person name="David-Palma M."/>
            <person name="Shea T."/>
            <person name="Sun S."/>
            <person name="Cuomo C.A."/>
            <person name="Heitman J."/>
        </authorList>
    </citation>
    <scope>NUCLEOTIDE SEQUENCE</scope>
    <source>
        <strain evidence="6">CBS 7841</strain>
    </source>
</reference>
<dbReference type="OrthoDB" id="26282at2759"/>
<dbReference type="RefSeq" id="XP_066066016.1">
    <property type="nucleotide sequence ID" value="XM_066209919.1"/>
</dbReference>
<feature type="compositionally biased region" description="Basic and acidic residues" evidence="4">
    <location>
        <begin position="897"/>
        <end position="918"/>
    </location>
</feature>
<dbReference type="GeneID" id="91084676"/>
<evidence type="ECO:0000313" key="7">
    <source>
        <dbReference type="Proteomes" id="UP000094043"/>
    </source>
</evidence>
<dbReference type="Proteomes" id="UP000094043">
    <property type="component" value="Chromosome 1"/>
</dbReference>
<gene>
    <name evidence="6" type="ORF">L203_100460</name>
</gene>
<feature type="region of interest" description="Disordered" evidence="4">
    <location>
        <begin position="831"/>
        <end position="947"/>
    </location>
</feature>
<feature type="compositionally biased region" description="Basic and acidic residues" evidence="4">
    <location>
        <begin position="1010"/>
        <end position="1019"/>
    </location>
</feature>
<sequence>MAEQEQAIPDAAVIIDQLQSIDNVEANLADIAATVVVSKSQDSTEDSGVTEAERKDQTQADLLDNAEALETILEAAIPSAPAPAPAPVVPAPAVPVATAAMSASQDQAPVLEPTTSDVVHEVAFPLHKDEGISVVDKTAVPPEGSMEEVPETTEQLSAPPVASIIPPAANGLAEESSRAIHAVQQANRNSPLIAQVVADSATGTAAWAPPPAPVSATLLPLGLTENSLSVKQNTDLIQIWQADPKNPELILALFNWSVEKTEVEDARVWYSVLAADNPTASQPLLALINLELALSNFNEVETIFSNTLKGNGGITTATDVSIWMAYLHYIRRQNPLSGGAANDTVRTTISQAYEFALQECGFDRESGEIWDEYIKFIASGPATNQWETQAKNDNLRKVYRRAVVIPLNNIEALWKSYDTFETTLSKLTSKKFLAEKSPAYMTARTALRELRILTDRIPKRTIPPRPTFTEQDRQSVGAWKAYLKWEENNPLVIEEPAVLESRIGYALKKCLSDMRHFPELWYYASAYYSKIGKNDQAVEILKHGVEACPKSFLLTFALAEAEENHKNYSACHSLYTSLIDRLNPDVDELRNKIAREVQAAQGPPIPGAENAVVGKIGNLDEDSNEAQQIQVLVEEREKRGQLVAEARAKDVEELMISISVVWNMYMRFARRAEGIKSARSVFGKARRSAHLTWHVFEASALVEYHSNKDSAVAIRIFELGLKQFSEDADYVIKYLQFLLSINDDNNARALFERSASKLLAGKARPLWDFWATYEYTYGDLSAVHKLENRFAEVFPNDAPLKRFAQRWTYNGIDEIAIRDLGFNRARAAQSVTTTAPPAPMSSLPSTIPPQLPIASTPPMIMSGSQESHKRAAPDTDPRPIDPVASRSPKRLRGPSPRRFDRERDDRAPSTRYSRDPPTKRSLTPGNNISVQYGSPSTYQIPASDRDPSGLEKPLTWFMSQLPHARAFNGPIFKADDIMNVFNSVSIPNGSVPAVPARGLPPPHLVHPTRNYHEPERDTRYGGPPRGRY</sequence>
<dbReference type="Gene3D" id="1.25.40.1040">
    <property type="match status" value="2"/>
</dbReference>
<keyword evidence="3" id="KW-0507">mRNA processing</keyword>
<dbReference type="AlphaFoldDB" id="A0A1E3HPI6"/>
<keyword evidence="1" id="KW-0677">Repeat</keyword>
<dbReference type="GO" id="GO:0005634">
    <property type="term" value="C:nucleus"/>
    <property type="evidence" value="ECO:0007669"/>
    <property type="project" value="UniProtKB-SubCell"/>
</dbReference>
<dbReference type="KEGG" id="cdep:91084676"/>
<feature type="domain" description="Suppressor of forked" evidence="5">
    <location>
        <begin position="234"/>
        <end position="819"/>
    </location>
</feature>
<evidence type="ECO:0000259" key="5">
    <source>
        <dbReference type="Pfam" id="PF05843"/>
    </source>
</evidence>
<dbReference type="VEuPathDB" id="FungiDB:L203_06291"/>
<evidence type="ECO:0000256" key="4">
    <source>
        <dbReference type="SAM" id="MobiDB-lite"/>
    </source>
</evidence>
<reference evidence="6" key="1">
    <citation type="submission" date="2016-06" db="EMBL/GenBank/DDBJ databases">
        <authorList>
            <person name="Cuomo C."/>
            <person name="Litvintseva A."/>
            <person name="Heitman J."/>
            <person name="Chen Y."/>
            <person name="Sun S."/>
            <person name="Springer D."/>
            <person name="Dromer F."/>
            <person name="Young S."/>
            <person name="Zeng Q."/>
            <person name="Chapman S."/>
            <person name="Gujja S."/>
            <person name="Saif S."/>
            <person name="Birren B."/>
        </authorList>
    </citation>
    <scope>NUCLEOTIDE SEQUENCE</scope>
    <source>
        <strain evidence="6">CBS 7841</strain>
    </source>
</reference>
<protein>
    <recommendedName>
        <fullName evidence="3">mRNA 3'-end-processing protein RNA14</fullName>
    </recommendedName>
</protein>
<comment type="function">
    <text evidence="3">Component of the cleavage factor IA (CFIA) complex, which is involved in the endonucleolytic cleavage during polyadenylation-dependent pre-mRNA 3'-end formation.</text>
</comment>
<dbReference type="GO" id="GO:0005737">
    <property type="term" value="C:cytoplasm"/>
    <property type="evidence" value="ECO:0007669"/>
    <property type="project" value="UniProtKB-SubCell"/>
</dbReference>
<dbReference type="SUPFAM" id="SSF48452">
    <property type="entry name" value="TPR-like"/>
    <property type="match status" value="2"/>
</dbReference>
<dbReference type="Pfam" id="PF05843">
    <property type="entry name" value="Suf"/>
    <property type="match status" value="1"/>
</dbReference>
<evidence type="ECO:0000256" key="2">
    <source>
        <dbReference type="ARBA" id="ARBA00023242"/>
    </source>
</evidence>
<accession>A0A1E3HPI6</accession>
<dbReference type="InterPro" id="IPR011990">
    <property type="entry name" value="TPR-like_helical_dom_sf"/>
</dbReference>
<name>A0A1E3HPI6_9TREE</name>
<comment type="subcellular location">
    <subcellularLocation>
        <location evidence="3">Nucleus</location>
    </subcellularLocation>
    <subcellularLocation>
        <location evidence="3">Cytoplasm</location>
    </subcellularLocation>
    <text evidence="3">Nucleus and/or cytoplasm.</text>
</comment>
<dbReference type="InterPro" id="IPR003107">
    <property type="entry name" value="HAT"/>
</dbReference>
<dbReference type="SMART" id="SM00386">
    <property type="entry name" value="HAT"/>
    <property type="match status" value="7"/>
</dbReference>
<dbReference type="PANTHER" id="PTHR19980:SF0">
    <property type="entry name" value="CLEAVAGE STIMULATION FACTOR SUBUNIT 3"/>
    <property type="match status" value="1"/>
</dbReference>
<dbReference type="GO" id="GO:0180010">
    <property type="term" value="P:co-transcriptional mRNA 3'-end processing, cleavage and polyadenylation pathway"/>
    <property type="evidence" value="ECO:0007669"/>
    <property type="project" value="UniProtKB-UniRule"/>
</dbReference>
<organism evidence="6 7">
    <name type="scientific">Cryptococcus depauperatus CBS 7841</name>
    <dbReference type="NCBI Taxonomy" id="1295531"/>
    <lineage>
        <taxon>Eukaryota</taxon>
        <taxon>Fungi</taxon>
        <taxon>Dikarya</taxon>
        <taxon>Basidiomycota</taxon>
        <taxon>Agaricomycotina</taxon>
        <taxon>Tremellomycetes</taxon>
        <taxon>Tremellales</taxon>
        <taxon>Cryptococcaceae</taxon>
        <taxon>Cryptococcus</taxon>
    </lineage>
</organism>
<feature type="region of interest" description="Disordered" evidence="4">
    <location>
        <begin position="999"/>
        <end position="1028"/>
    </location>
</feature>
<dbReference type="PANTHER" id="PTHR19980">
    <property type="entry name" value="RNA CLEAVAGE STIMULATION FACTOR"/>
    <property type="match status" value="1"/>
</dbReference>
<evidence type="ECO:0000256" key="3">
    <source>
        <dbReference type="RuleBase" id="RU369035"/>
    </source>
</evidence>